<dbReference type="OrthoDB" id="9815939at2"/>
<dbReference type="Pfam" id="PF19266">
    <property type="entry name" value="CIS_tube"/>
    <property type="match status" value="1"/>
</dbReference>
<evidence type="ECO:0000259" key="1">
    <source>
        <dbReference type="Pfam" id="PF19266"/>
    </source>
</evidence>
<organism evidence="2 3">
    <name type="scientific">Roseobacter cerasinus</name>
    <dbReference type="NCBI Taxonomy" id="2602289"/>
    <lineage>
        <taxon>Bacteria</taxon>
        <taxon>Pseudomonadati</taxon>
        <taxon>Pseudomonadota</taxon>
        <taxon>Alphaproteobacteria</taxon>
        <taxon>Rhodobacterales</taxon>
        <taxon>Roseobacteraceae</taxon>
        <taxon>Roseobacter</taxon>
    </lineage>
</organism>
<dbReference type="Proteomes" id="UP000436522">
    <property type="component" value="Unassembled WGS sequence"/>
</dbReference>
<sequence>MAKLKIIRCKIQNGQIKEQKGTANTFEATINPQDYSHTFGLKYSGTGEGSSTAGALGKSAPVAKFASSEAEKLNFSIVLDGTGVVPDAAGVTVAEQVDKLRSIAYDYDGDEHEPTPVKVVWGKGLKAFFGRLTSLSVDYNLFHPDGSALRAKLKLDFVEAKTDAEEAREAKRKSPDMTHMIRVQEGDTLPLLCQRVYKDVTKYLEIARINELDTFRDLEPNTLLRFPPMR</sequence>
<dbReference type="RefSeq" id="WP_159977678.1">
    <property type="nucleotide sequence ID" value="NZ_BLIV01000004.1"/>
</dbReference>
<evidence type="ECO:0000313" key="2">
    <source>
        <dbReference type="EMBL" id="GFE50687.1"/>
    </source>
</evidence>
<comment type="caution">
    <text evidence="2">The sequence shown here is derived from an EMBL/GenBank/DDBJ whole genome shotgun (WGS) entry which is preliminary data.</text>
</comment>
<proteinExistence type="predicted"/>
<dbReference type="InterPro" id="IPR045361">
    <property type="entry name" value="CIS_tube_prot_N"/>
</dbReference>
<protein>
    <recommendedName>
        <fullName evidence="1">Contractile injection system tube protein N-terminal domain-containing protein</fullName>
    </recommendedName>
</protein>
<gene>
    <name evidence="2" type="ORF">So717_24400</name>
</gene>
<dbReference type="AlphaFoldDB" id="A0A640VSA4"/>
<name>A0A640VSA4_9RHOB</name>
<dbReference type="EMBL" id="BLIV01000004">
    <property type="protein sequence ID" value="GFE50687.1"/>
    <property type="molecule type" value="Genomic_DNA"/>
</dbReference>
<keyword evidence="3" id="KW-1185">Reference proteome</keyword>
<evidence type="ECO:0000313" key="3">
    <source>
        <dbReference type="Proteomes" id="UP000436522"/>
    </source>
</evidence>
<feature type="domain" description="Contractile injection system tube protein N-terminal" evidence="1">
    <location>
        <begin position="2"/>
        <end position="167"/>
    </location>
</feature>
<reference evidence="2 3" key="1">
    <citation type="submission" date="2019-12" db="EMBL/GenBank/DDBJ databases">
        <title>Roseobacter cerasinus sp. nov., isolated from seawater around aquaculture.</title>
        <authorList>
            <person name="Muramatsu S."/>
            <person name="Takabe Y."/>
            <person name="Mori K."/>
            <person name="Takaichi S."/>
            <person name="Hanada S."/>
        </authorList>
    </citation>
    <scope>NUCLEOTIDE SEQUENCE [LARGE SCALE GENOMIC DNA]</scope>
    <source>
        <strain evidence="2 3">AI77</strain>
    </source>
</reference>
<accession>A0A640VSA4</accession>